<dbReference type="RefSeq" id="WP_147184021.1">
    <property type="nucleotide sequence ID" value="NZ_CP042382.1"/>
</dbReference>
<dbReference type="SUPFAM" id="SSF51430">
    <property type="entry name" value="NAD(P)-linked oxidoreductase"/>
    <property type="match status" value="1"/>
</dbReference>
<dbReference type="InterPro" id="IPR006311">
    <property type="entry name" value="TAT_signal"/>
</dbReference>
<organism evidence="2 3">
    <name type="scientific">Pistricoccus aurantiacus</name>
    <dbReference type="NCBI Taxonomy" id="1883414"/>
    <lineage>
        <taxon>Bacteria</taxon>
        <taxon>Pseudomonadati</taxon>
        <taxon>Pseudomonadota</taxon>
        <taxon>Gammaproteobacteria</taxon>
        <taxon>Oceanospirillales</taxon>
        <taxon>Halomonadaceae</taxon>
        <taxon>Pistricoccus</taxon>
    </lineage>
</organism>
<sequence length="315" mass="34589">MRSRRDFLATTFWAGASLTLGPHLSVLASDSQSDSGALPAGETLRTRAVPASGEQLPVIGAGTSGSFVASIGSDKYQRLHEVLRIFFASGATVIDTSPNYGGADRVLGALLEEGGWRDQCFLATKIAADSREAAERQWADSLEALRTDRVELLQVHNLRDWQTQLPYARELKDQGRTRHVGVTHYTPYGLDEMARILRREPLDFIQINYSVSSPQAAREVLPLARDKGVAVLINRTFDDGNLFARVKDRPLPGWAGEVGVESWAQLFLKFALSHPAVTAVIPATSKPAHQRDNLQAGYGPWLSEAQQRELIAMDL</sequence>
<dbReference type="Gene3D" id="3.20.20.100">
    <property type="entry name" value="NADP-dependent oxidoreductase domain"/>
    <property type="match status" value="1"/>
</dbReference>
<dbReference type="InterPro" id="IPR023210">
    <property type="entry name" value="NADP_OxRdtase_dom"/>
</dbReference>
<dbReference type="InterPro" id="IPR053135">
    <property type="entry name" value="AKR2_Oxidoreductase"/>
</dbReference>
<dbReference type="InterPro" id="IPR036812">
    <property type="entry name" value="NAD(P)_OxRdtase_dom_sf"/>
</dbReference>
<protein>
    <submittedName>
        <fullName evidence="2">Aldo/keto reductase</fullName>
    </submittedName>
</protein>
<dbReference type="PANTHER" id="PTHR43312">
    <property type="entry name" value="D-THREO-ALDOSE 1-DEHYDROGENASE"/>
    <property type="match status" value="1"/>
</dbReference>
<dbReference type="PANTHER" id="PTHR43312:SF1">
    <property type="entry name" value="NADP-DEPENDENT OXIDOREDUCTASE DOMAIN-CONTAINING PROTEIN"/>
    <property type="match status" value="1"/>
</dbReference>
<keyword evidence="3" id="KW-1185">Reference proteome</keyword>
<name>A0A5B8SU17_9GAMM</name>
<accession>A0A5B8SU17</accession>
<dbReference type="PROSITE" id="PS51318">
    <property type="entry name" value="TAT"/>
    <property type="match status" value="1"/>
</dbReference>
<dbReference type="Pfam" id="PF00248">
    <property type="entry name" value="Aldo_ket_red"/>
    <property type="match status" value="1"/>
</dbReference>
<proteinExistence type="predicted"/>
<dbReference type="CDD" id="cd19095">
    <property type="entry name" value="AKR_PA4992-like"/>
    <property type="match status" value="1"/>
</dbReference>
<feature type="domain" description="NADP-dependent oxidoreductase" evidence="1">
    <location>
        <begin position="61"/>
        <end position="297"/>
    </location>
</feature>
<evidence type="ECO:0000313" key="2">
    <source>
        <dbReference type="EMBL" id="QEA38965.1"/>
    </source>
</evidence>
<dbReference type="KEGG" id="paur:FGL86_07695"/>
<dbReference type="AlphaFoldDB" id="A0A5B8SU17"/>
<gene>
    <name evidence="2" type="ORF">FGL86_07695</name>
</gene>
<evidence type="ECO:0000259" key="1">
    <source>
        <dbReference type="Pfam" id="PF00248"/>
    </source>
</evidence>
<dbReference type="Proteomes" id="UP000321272">
    <property type="component" value="Chromosome"/>
</dbReference>
<evidence type="ECO:0000313" key="3">
    <source>
        <dbReference type="Proteomes" id="UP000321272"/>
    </source>
</evidence>
<dbReference type="EMBL" id="CP042382">
    <property type="protein sequence ID" value="QEA38965.1"/>
    <property type="molecule type" value="Genomic_DNA"/>
</dbReference>
<dbReference type="OrthoDB" id="8563187at2"/>
<reference evidence="2 3" key="1">
    <citation type="submission" date="2019-06" db="EMBL/GenBank/DDBJ databases">
        <title>Genome analyses of bacteria isolated from kimchi.</title>
        <authorList>
            <person name="Lee S."/>
            <person name="Ahn S."/>
            <person name="Roh S."/>
        </authorList>
    </citation>
    <scope>NUCLEOTIDE SEQUENCE [LARGE SCALE GENOMIC DNA]</scope>
    <source>
        <strain evidence="2 3">CBA4606</strain>
    </source>
</reference>